<feature type="domain" description="Cobalamin adenosyltransferase-like" evidence="16">
    <location>
        <begin position="3"/>
        <end position="165"/>
    </location>
</feature>
<evidence type="ECO:0000256" key="13">
    <source>
        <dbReference type="ARBA" id="ARBA00048555"/>
    </source>
</evidence>
<keyword evidence="7 15" id="KW-0808">Transferase</keyword>
<dbReference type="GO" id="GO:0009236">
    <property type="term" value="P:cobalamin biosynthetic process"/>
    <property type="evidence" value="ECO:0007669"/>
    <property type="project" value="UniProtKB-UniRule"/>
</dbReference>
<dbReference type="Pfam" id="PF01923">
    <property type="entry name" value="Cob_adeno_trans"/>
    <property type="match status" value="1"/>
</dbReference>
<keyword evidence="9 15" id="KW-0067">ATP-binding</keyword>
<dbReference type="HOGENOM" id="CLU_083486_0_1_9"/>
<reference evidence="17 18" key="1">
    <citation type="submission" date="2010-12" db="EMBL/GenBank/DDBJ databases">
        <title>Complete sequence of Bacillus cellulosilyticus DSM 2522.</title>
        <authorList>
            <consortium name="US DOE Joint Genome Institute"/>
            <person name="Lucas S."/>
            <person name="Copeland A."/>
            <person name="Lapidus A."/>
            <person name="Cheng J.-F."/>
            <person name="Bruce D."/>
            <person name="Goodwin L."/>
            <person name="Pitluck S."/>
            <person name="Chertkov O."/>
            <person name="Detter J.C."/>
            <person name="Han C."/>
            <person name="Tapia R."/>
            <person name="Land M."/>
            <person name="Hauser L."/>
            <person name="Jeffries C."/>
            <person name="Kyrpides N."/>
            <person name="Ivanova N."/>
            <person name="Mikhailova N."/>
            <person name="Brumm P."/>
            <person name="Mead D."/>
            <person name="Woyke T."/>
        </authorList>
    </citation>
    <scope>NUCLEOTIDE SEQUENCE [LARGE SCALE GENOMIC DNA]</scope>
    <source>
        <strain evidence="18">ATCC 21833 / DSM 2522 / FERM P-1141 / JCM 9156 / N-4</strain>
    </source>
</reference>
<keyword evidence="8 15" id="KW-0547">Nucleotide-binding</keyword>
<dbReference type="GO" id="GO:0008817">
    <property type="term" value="F:corrinoid adenosyltransferase activity"/>
    <property type="evidence" value="ECO:0007669"/>
    <property type="project" value="UniProtKB-UniRule"/>
</dbReference>
<dbReference type="FunFam" id="1.20.1200.10:FF:000001">
    <property type="entry name" value="Cob(I)yrinic acid a,c-diamide adenosyltransferase"/>
    <property type="match status" value="1"/>
</dbReference>
<accession>E6TYN8</accession>
<dbReference type="EMBL" id="CP002394">
    <property type="protein sequence ID" value="ADU30088.1"/>
    <property type="molecule type" value="Genomic_DNA"/>
</dbReference>
<proteinExistence type="inferred from homology"/>
<dbReference type="RefSeq" id="WP_013488424.1">
    <property type="nucleotide sequence ID" value="NC_014829.1"/>
</dbReference>
<evidence type="ECO:0000256" key="15">
    <source>
        <dbReference type="RuleBase" id="RU366026"/>
    </source>
</evidence>
<comment type="catalytic activity">
    <reaction evidence="13 15">
        <text>2 cob(II)yrinate a,c diamide + reduced [electron-transfer flavoprotein] + 2 ATP = 2 adenosylcob(III)yrinate a,c-diamide + 2 triphosphate + oxidized [electron-transfer flavoprotein] + 3 H(+)</text>
        <dbReference type="Rhea" id="RHEA:11528"/>
        <dbReference type="Rhea" id="RHEA-COMP:10685"/>
        <dbReference type="Rhea" id="RHEA-COMP:10686"/>
        <dbReference type="ChEBI" id="CHEBI:15378"/>
        <dbReference type="ChEBI" id="CHEBI:18036"/>
        <dbReference type="ChEBI" id="CHEBI:30616"/>
        <dbReference type="ChEBI" id="CHEBI:57692"/>
        <dbReference type="ChEBI" id="CHEBI:58307"/>
        <dbReference type="ChEBI" id="CHEBI:58503"/>
        <dbReference type="ChEBI" id="CHEBI:58537"/>
        <dbReference type="EC" id="2.5.1.17"/>
    </reaction>
</comment>
<evidence type="ECO:0000256" key="8">
    <source>
        <dbReference type="ARBA" id="ARBA00022741"/>
    </source>
</evidence>
<evidence type="ECO:0000256" key="5">
    <source>
        <dbReference type="ARBA" id="ARBA00020963"/>
    </source>
</evidence>
<gene>
    <name evidence="17" type="ordered locus">Bcell_1826</name>
</gene>
<dbReference type="InterPro" id="IPR016030">
    <property type="entry name" value="CblAdoTrfase-like"/>
</dbReference>
<dbReference type="NCBIfam" id="TIGR00636">
    <property type="entry name" value="PduO_Nterm"/>
    <property type="match status" value="1"/>
</dbReference>
<dbReference type="UniPathway" id="UPA00148">
    <property type="reaction ID" value="UER00233"/>
</dbReference>
<evidence type="ECO:0000256" key="4">
    <source>
        <dbReference type="ARBA" id="ARBA00012454"/>
    </source>
</evidence>
<dbReference type="eggNOG" id="COG2096">
    <property type="taxonomic scope" value="Bacteria"/>
</dbReference>
<dbReference type="Gene3D" id="1.20.1200.10">
    <property type="entry name" value="Cobalamin adenosyltransferase-like"/>
    <property type="match status" value="1"/>
</dbReference>
<dbReference type="PANTHER" id="PTHR12213:SF0">
    <property type="entry name" value="CORRINOID ADENOSYLTRANSFERASE MMAB"/>
    <property type="match status" value="1"/>
</dbReference>
<dbReference type="GO" id="GO:0005524">
    <property type="term" value="F:ATP binding"/>
    <property type="evidence" value="ECO:0007669"/>
    <property type="project" value="UniProtKB-UniRule"/>
</dbReference>
<evidence type="ECO:0000256" key="14">
    <source>
        <dbReference type="ARBA" id="ARBA00048692"/>
    </source>
</evidence>
<evidence type="ECO:0000256" key="7">
    <source>
        <dbReference type="ARBA" id="ARBA00022679"/>
    </source>
</evidence>
<organism evidence="17 18">
    <name type="scientific">Evansella cellulosilytica (strain ATCC 21833 / DSM 2522 / FERM P-1141 / JCM 9156 / N-4)</name>
    <name type="common">Bacillus cellulosilyticus</name>
    <dbReference type="NCBI Taxonomy" id="649639"/>
    <lineage>
        <taxon>Bacteria</taxon>
        <taxon>Bacillati</taxon>
        <taxon>Bacillota</taxon>
        <taxon>Bacilli</taxon>
        <taxon>Bacillales</taxon>
        <taxon>Bacillaceae</taxon>
        <taxon>Evansella</taxon>
    </lineage>
</organism>
<dbReference type="InterPro" id="IPR029499">
    <property type="entry name" value="PduO-typ"/>
</dbReference>
<dbReference type="EC" id="2.5.1.17" evidence="4 15"/>
<dbReference type="STRING" id="649639.Bcell_1826"/>
<dbReference type="InterPro" id="IPR036451">
    <property type="entry name" value="CblAdoTrfase-like_sf"/>
</dbReference>
<evidence type="ECO:0000256" key="3">
    <source>
        <dbReference type="ARBA" id="ARBA00011233"/>
    </source>
</evidence>
<evidence type="ECO:0000256" key="1">
    <source>
        <dbReference type="ARBA" id="ARBA00005121"/>
    </source>
</evidence>
<keyword evidence="18" id="KW-1185">Reference proteome</keyword>
<evidence type="ECO:0000256" key="2">
    <source>
        <dbReference type="ARBA" id="ARBA00007487"/>
    </source>
</evidence>
<evidence type="ECO:0000313" key="17">
    <source>
        <dbReference type="EMBL" id="ADU30088.1"/>
    </source>
</evidence>
<dbReference type="Proteomes" id="UP000001401">
    <property type="component" value="Chromosome"/>
</dbReference>
<dbReference type="PANTHER" id="PTHR12213">
    <property type="entry name" value="CORRINOID ADENOSYLTRANSFERASE"/>
    <property type="match status" value="1"/>
</dbReference>
<comment type="subunit">
    <text evidence="3">Homotrimer.</text>
</comment>
<comment type="catalytic activity">
    <reaction evidence="14 15">
        <text>2 cob(II)alamin + reduced [electron-transfer flavoprotein] + 2 ATP = 2 adenosylcob(III)alamin + 2 triphosphate + oxidized [electron-transfer flavoprotein] + 3 H(+)</text>
        <dbReference type="Rhea" id="RHEA:28671"/>
        <dbReference type="Rhea" id="RHEA-COMP:10685"/>
        <dbReference type="Rhea" id="RHEA-COMP:10686"/>
        <dbReference type="ChEBI" id="CHEBI:15378"/>
        <dbReference type="ChEBI" id="CHEBI:16304"/>
        <dbReference type="ChEBI" id="CHEBI:18036"/>
        <dbReference type="ChEBI" id="CHEBI:18408"/>
        <dbReference type="ChEBI" id="CHEBI:30616"/>
        <dbReference type="ChEBI" id="CHEBI:57692"/>
        <dbReference type="ChEBI" id="CHEBI:58307"/>
        <dbReference type="EC" id="2.5.1.17"/>
    </reaction>
</comment>
<evidence type="ECO:0000259" key="16">
    <source>
        <dbReference type="Pfam" id="PF01923"/>
    </source>
</evidence>
<protein>
    <recommendedName>
        <fullName evidence="5 15">Corrinoid adenosyltransferase</fullName>
        <ecNumber evidence="4 15">2.5.1.17</ecNumber>
    </recommendedName>
    <alternativeName>
        <fullName evidence="10 15">Cob(II)alamin adenosyltransferase</fullName>
    </alternativeName>
    <alternativeName>
        <fullName evidence="12 15">Cob(II)yrinic acid a,c-diamide adenosyltransferase</fullName>
    </alternativeName>
    <alternativeName>
        <fullName evidence="11 15">Cobinamide/cobalamin adenosyltransferase</fullName>
    </alternativeName>
</protein>
<dbReference type="SUPFAM" id="SSF89028">
    <property type="entry name" value="Cobalamin adenosyltransferase-like"/>
    <property type="match status" value="1"/>
</dbReference>
<dbReference type="AlphaFoldDB" id="E6TYN8"/>
<evidence type="ECO:0000313" key="18">
    <source>
        <dbReference type="Proteomes" id="UP000001401"/>
    </source>
</evidence>
<evidence type="ECO:0000256" key="9">
    <source>
        <dbReference type="ARBA" id="ARBA00022840"/>
    </source>
</evidence>
<evidence type="ECO:0000256" key="12">
    <source>
        <dbReference type="ARBA" id="ARBA00033354"/>
    </source>
</evidence>
<comment type="pathway">
    <text evidence="1 15">Cofactor biosynthesis; adenosylcobalamin biosynthesis; adenosylcobalamin from cob(II)yrinate a,c-diamide: step 2/7.</text>
</comment>
<evidence type="ECO:0000256" key="6">
    <source>
        <dbReference type="ARBA" id="ARBA00022573"/>
    </source>
</evidence>
<keyword evidence="6 15" id="KW-0169">Cobalamin biosynthesis</keyword>
<sequence>MKIYTRKGDQGETQLIGKRVKKTNDRVEAYGTIDELNCFVGVGISILDGTKHTDLLADLTKIQHELFDIGGDLANVKENKDIVTDEEIVPYLENRIDAYWDEAPPLKTFILPGGNALSANLHVCRAITRRAERNVLIINDDIPIPQVIIKYLNRLSDFFFAAARAVNARENIKDIPYERGRDVFK</sequence>
<name>E6TYN8_EVAC2</name>
<dbReference type="KEGG" id="bco:Bcell_1826"/>
<evidence type="ECO:0000256" key="11">
    <source>
        <dbReference type="ARBA" id="ARBA00033334"/>
    </source>
</evidence>
<dbReference type="OrthoDB" id="9778896at2"/>
<evidence type="ECO:0000256" key="10">
    <source>
        <dbReference type="ARBA" id="ARBA00031529"/>
    </source>
</evidence>
<comment type="similarity">
    <text evidence="2 15">Belongs to the Cob(I)alamin adenosyltransferase family.</text>
</comment>